<reference evidence="2 3" key="1">
    <citation type="journal article" date="2014" name="Environ. Microbiol.">
        <title>The nitrate-ammonifying and nosZ-carrying bacterium Bacillus vireti is a potent source and sink for nitric and nitrous oxide under high nitrate conditions.</title>
        <authorList>
            <person name="Mania D."/>
            <person name="Heylen K."/>
            <person name="van Spanning R.J."/>
            <person name="Frostegard A."/>
        </authorList>
    </citation>
    <scope>NUCLEOTIDE SEQUENCE [LARGE SCALE GENOMIC DNA]</scope>
    <source>
        <strain evidence="2 3">LMG 21834</strain>
    </source>
</reference>
<sequence>MQLYFYNEGFRNAIEQYTLTAEQLRFTGTPVDSIKLSNEDSDRDSILAIEGDDLVTFFVLHRNEGIKPYSNNHNAILLRAFSTDFRHQGKGFAHQALMLLPDFVREHYREINEIVLAVNLQNDAAQSLYQKCGYVDEGERRMGPKGELIIMSYYL</sequence>
<feature type="domain" description="N-acetyltransferase" evidence="1">
    <location>
        <begin position="8"/>
        <end position="155"/>
    </location>
</feature>
<keyword evidence="3" id="KW-1185">Reference proteome</keyword>
<evidence type="ECO:0000313" key="2">
    <source>
        <dbReference type="EMBL" id="ETI65895.1"/>
    </source>
</evidence>
<dbReference type="AlphaFoldDB" id="A0AB94IFK7"/>
<protein>
    <submittedName>
        <fullName evidence="2">Acetyltransferase, gnat family protein</fullName>
    </submittedName>
</protein>
<dbReference type="InterPro" id="IPR016181">
    <property type="entry name" value="Acyl_CoA_acyltransferase"/>
</dbReference>
<dbReference type="InterPro" id="IPR000182">
    <property type="entry name" value="GNAT_dom"/>
</dbReference>
<proteinExistence type="predicted"/>
<evidence type="ECO:0000259" key="1">
    <source>
        <dbReference type="PROSITE" id="PS51186"/>
    </source>
</evidence>
<dbReference type="Gene3D" id="3.40.630.30">
    <property type="match status" value="1"/>
</dbReference>
<accession>A0AB94IFK7</accession>
<dbReference type="Pfam" id="PF00583">
    <property type="entry name" value="Acetyltransf_1"/>
    <property type="match status" value="1"/>
</dbReference>
<evidence type="ECO:0000313" key="3">
    <source>
        <dbReference type="Proteomes" id="UP000018877"/>
    </source>
</evidence>
<dbReference type="RefSeq" id="WP_024031222.1">
    <property type="nucleotide sequence ID" value="NZ_ALAN01000215.1"/>
</dbReference>
<dbReference type="SUPFAM" id="SSF55729">
    <property type="entry name" value="Acyl-CoA N-acyltransferases (Nat)"/>
    <property type="match status" value="1"/>
</dbReference>
<gene>
    <name evidence="2" type="ORF">BAVI_25349</name>
</gene>
<organism evidence="2 3">
    <name type="scientific">Neobacillus vireti LMG 21834</name>
    <dbReference type="NCBI Taxonomy" id="1131730"/>
    <lineage>
        <taxon>Bacteria</taxon>
        <taxon>Bacillati</taxon>
        <taxon>Bacillota</taxon>
        <taxon>Bacilli</taxon>
        <taxon>Bacillales</taxon>
        <taxon>Bacillaceae</taxon>
        <taxon>Neobacillus</taxon>
    </lineage>
</organism>
<comment type="caution">
    <text evidence="2">The sequence shown here is derived from an EMBL/GenBank/DDBJ whole genome shotgun (WGS) entry which is preliminary data.</text>
</comment>
<name>A0AB94IFK7_9BACI</name>
<dbReference type="EMBL" id="ALAN01000215">
    <property type="protein sequence ID" value="ETI65895.1"/>
    <property type="molecule type" value="Genomic_DNA"/>
</dbReference>
<dbReference type="PROSITE" id="PS51186">
    <property type="entry name" value="GNAT"/>
    <property type="match status" value="1"/>
</dbReference>
<dbReference type="GO" id="GO:0016747">
    <property type="term" value="F:acyltransferase activity, transferring groups other than amino-acyl groups"/>
    <property type="evidence" value="ECO:0007669"/>
    <property type="project" value="InterPro"/>
</dbReference>
<dbReference type="Proteomes" id="UP000018877">
    <property type="component" value="Unassembled WGS sequence"/>
</dbReference>